<protein>
    <recommendedName>
        <fullName evidence="4">N-acetyltransferase domain-containing protein</fullName>
    </recommendedName>
</protein>
<feature type="compositionally biased region" description="Basic residues" evidence="3">
    <location>
        <begin position="11"/>
        <end position="28"/>
    </location>
</feature>
<dbReference type="STRING" id="1194083.BN12_1260012"/>
<dbReference type="InterPro" id="IPR016181">
    <property type="entry name" value="Acyl_CoA_acyltransferase"/>
</dbReference>
<dbReference type="SUPFAM" id="SSF55729">
    <property type="entry name" value="Acyl-CoA N-acyltransferases (Nat)"/>
    <property type="match status" value="1"/>
</dbReference>
<keyword evidence="6" id="KW-1185">Reference proteome</keyword>
<dbReference type="Gene3D" id="3.40.630.30">
    <property type="match status" value="1"/>
</dbReference>
<sequence length="215" mass="22106">MTSPTPEQHPHGHAHPHPHSASHGHGVPHGHGAPHADASVRGAVPADSAAVGEVQAAVWQVAYDGVVPVTVLDAFRPEAFAASWRASLETPPAGAFALLVARAGDQVVGFASVGPTQDPDADDETGELLALAVHPGARRAGHGSRLVNAAVAHLMDAGARRVHAWLLARDEDTRAFLVGAGFAPDGAFRDRVVGPNGETAREVRVVTDVSDPAPA</sequence>
<dbReference type="RefSeq" id="WP_157635487.1">
    <property type="nucleotide sequence ID" value="NZ_HF570958.1"/>
</dbReference>
<dbReference type="GO" id="GO:0016747">
    <property type="term" value="F:acyltransferase activity, transferring groups other than amino-acyl groups"/>
    <property type="evidence" value="ECO:0007669"/>
    <property type="project" value="InterPro"/>
</dbReference>
<name>A0A077LWQ3_9MICO</name>
<dbReference type="PANTHER" id="PTHR43877:SF1">
    <property type="entry name" value="ACETYLTRANSFERASE"/>
    <property type="match status" value="1"/>
</dbReference>
<reference evidence="5 6" key="1">
    <citation type="journal article" date="2013" name="ISME J.">
        <title>A metabolic model for members of the genus Tetrasphaera involved in enhanced biological phosphorus removal.</title>
        <authorList>
            <person name="Kristiansen R."/>
            <person name="Nguyen H.T.T."/>
            <person name="Saunders A.M."/>
            <person name="Nielsen J.L."/>
            <person name="Wimmer R."/>
            <person name="Le V.Q."/>
            <person name="McIlroy S.J."/>
            <person name="Petrovski S."/>
            <person name="Seviour R.J."/>
            <person name="Calteau A."/>
            <person name="Nielsen K.L."/>
            <person name="Nielsen P.H."/>
        </authorList>
    </citation>
    <scope>NUCLEOTIDE SEQUENCE [LARGE SCALE GENOMIC DNA]</scope>
    <source>
        <strain evidence="5 6">T1-X7</strain>
    </source>
</reference>
<organism evidence="5 6">
    <name type="scientific">Nostocoides japonicum T1-X7</name>
    <dbReference type="NCBI Taxonomy" id="1194083"/>
    <lineage>
        <taxon>Bacteria</taxon>
        <taxon>Bacillati</taxon>
        <taxon>Actinomycetota</taxon>
        <taxon>Actinomycetes</taxon>
        <taxon>Micrococcales</taxon>
        <taxon>Intrasporangiaceae</taxon>
        <taxon>Nostocoides</taxon>
    </lineage>
</organism>
<dbReference type="Pfam" id="PF00583">
    <property type="entry name" value="Acetyltransf_1"/>
    <property type="match status" value="1"/>
</dbReference>
<dbReference type="OrthoDB" id="5243635at2"/>
<keyword evidence="2" id="KW-0012">Acyltransferase</keyword>
<accession>A0A077LWQ3</accession>
<gene>
    <name evidence="5" type="ORF">BN12_1260012</name>
</gene>
<evidence type="ECO:0000259" key="4">
    <source>
        <dbReference type="PROSITE" id="PS51186"/>
    </source>
</evidence>
<comment type="caution">
    <text evidence="5">The sequence shown here is derived from an EMBL/GenBank/DDBJ whole genome shotgun (WGS) entry which is preliminary data.</text>
</comment>
<evidence type="ECO:0000256" key="1">
    <source>
        <dbReference type="ARBA" id="ARBA00022679"/>
    </source>
</evidence>
<dbReference type="PROSITE" id="PS51186">
    <property type="entry name" value="GNAT"/>
    <property type="match status" value="1"/>
</dbReference>
<dbReference type="AlphaFoldDB" id="A0A077LWQ3"/>
<dbReference type="InterPro" id="IPR000182">
    <property type="entry name" value="GNAT_dom"/>
</dbReference>
<dbReference type="InterPro" id="IPR050832">
    <property type="entry name" value="Bact_Acetyltransf"/>
</dbReference>
<evidence type="ECO:0000313" key="5">
    <source>
        <dbReference type="EMBL" id="CCH76434.1"/>
    </source>
</evidence>
<evidence type="ECO:0000313" key="6">
    <source>
        <dbReference type="Proteomes" id="UP000035721"/>
    </source>
</evidence>
<proteinExistence type="predicted"/>
<evidence type="ECO:0000256" key="3">
    <source>
        <dbReference type="SAM" id="MobiDB-lite"/>
    </source>
</evidence>
<dbReference type="Proteomes" id="UP000035721">
    <property type="component" value="Unassembled WGS sequence"/>
</dbReference>
<dbReference type="PANTHER" id="PTHR43877">
    <property type="entry name" value="AMINOALKYLPHOSPHONATE N-ACETYLTRANSFERASE-RELATED-RELATED"/>
    <property type="match status" value="1"/>
</dbReference>
<feature type="compositionally biased region" description="Low complexity" evidence="3">
    <location>
        <begin position="29"/>
        <end position="39"/>
    </location>
</feature>
<feature type="domain" description="N-acetyltransferase" evidence="4">
    <location>
        <begin position="56"/>
        <end position="201"/>
    </location>
</feature>
<feature type="region of interest" description="Disordered" evidence="3">
    <location>
        <begin position="1"/>
        <end position="39"/>
    </location>
</feature>
<keyword evidence="1" id="KW-0808">Transferase</keyword>
<dbReference type="CDD" id="cd04301">
    <property type="entry name" value="NAT_SF"/>
    <property type="match status" value="1"/>
</dbReference>
<evidence type="ECO:0000256" key="2">
    <source>
        <dbReference type="ARBA" id="ARBA00023315"/>
    </source>
</evidence>
<dbReference type="EMBL" id="CAJB01000031">
    <property type="protein sequence ID" value="CCH76434.1"/>
    <property type="molecule type" value="Genomic_DNA"/>
</dbReference>